<keyword evidence="3" id="KW-1185">Reference proteome</keyword>
<protein>
    <recommendedName>
        <fullName evidence="1">Lon proteolytic domain-containing protein</fullName>
    </recommendedName>
</protein>
<evidence type="ECO:0000313" key="2">
    <source>
        <dbReference type="EMBL" id="MBW7455556.1"/>
    </source>
</evidence>
<comment type="caution">
    <text evidence="2">The sequence shown here is derived from an EMBL/GenBank/DDBJ whole genome shotgun (WGS) entry which is preliminary data.</text>
</comment>
<dbReference type="InterPro" id="IPR008269">
    <property type="entry name" value="Lon_proteolytic"/>
</dbReference>
<evidence type="ECO:0000313" key="3">
    <source>
        <dbReference type="Proteomes" id="UP001519887"/>
    </source>
</evidence>
<feature type="domain" description="Lon proteolytic" evidence="1">
    <location>
        <begin position="15"/>
        <end position="84"/>
    </location>
</feature>
<dbReference type="Gene3D" id="3.30.230.10">
    <property type="match status" value="1"/>
</dbReference>
<dbReference type="EMBL" id="JAHZIK010000385">
    <property type="protein sequence ID" value="MBW7455556.1"/>
    <property type="molecule type" value="Genomic_DNA"/>
</dbReference>
<sequence>ILALTLINQLTPGGVTYGNRVAGTGTLDAAGAVGPIGGIEQKAYAVDQTDADVFFVPAGQEQDARKGAPDLNIVPVHSLDEILNWLKSHPRA</sequence>
<dbReference type="SUPFAM" id="SSF54211">
    <property type="entry name" value="Ribosomal protein S5 domain 2-like"/>
    <property type="match status" value="1"/>
</dbReference>
<feature type="non-terminal residue" evidence="2">
    <location>
        <position position="1"/>
    </location>
</feature>
<dbReference type="InterPro" id="IPR014721">
    <property type="entry name" value="Ribsml_uS5_D2-typ_fold_subgr"/>
</dbReference>
<name>A0ABS7C3T1_9BACL</name>
<dbReference type="Pfam" id="PF05362">
    <property type="entry name" value="Lon_C"/>
    <property type="match status" value="1"/>
</dbReference>
<dbReference type="InterPro" id="IPR020568">
    <property type="entry name" value="Ribosomal_Su5_D2-typ_SF"/>
</dbReference>
<gene>
    <name evidence="2" type="ORF">K0U00_16145</name>
</gene>
<evidence type="ECO:0000259" key="1">
    <source>
        <dbReference type="Pfam" id="PF05362"/>
    </source>
</evidence>
<organism evidence="2 3">
    <name type="scientific">Paenibacillus sepulcri</name>
    <dbReference type="NCBI Taxonomy" id="359917"/>
    <lineage>
        <taxon>Bacteria</taxon>
        <taxon>Bacillati</taxon>
        <taxon>Bacillota</taxon>
        <taxon>Bacilli</taxon>
        <taxon>Bacillales</taxon>
        <taxon>Paenibacillaceae</taxon>
        <taxon>Paenibacillus</taxon>
    </lineage>
</organism>
<accession>A0ABS7C3T1</accession>
<dbReference type="Proteomes" id="UP001519887">
    <property type="component" value="Unassembled WGS sequence"/>
</dbReference>
<proteinExistence type="predicted"/>
<reference evidence="2 3" key="1">
    <citation type="submission" date="2021-07" db="EMBL/GenBank/DDBJ databases">
        <title>Paenibacillus radiodurans sp. nov., isolated from the southeastern edge of Tengger Desert.</title>
        <authorList>
            <person name="Zhang G."/>
        </authorList>
    </citation>
    <scope>NUCLEOTIDE SEQUENCE [LARGE SCALE GENOMIC DNA]</scope>
    <source>
        <strain evidence="2 3">CCM 7311</strain>
    </source>
</reference>